<proteinExistence type="predicted"/>
<accession>G5H8Y2</accession>
<dbReference type="InterPro" id="IPR000792">
    <property type="entry name" value="Tscrpt_reg_LuxR_C"/>
</dbReference>
<organism evidence="2 3">
    <name type="scientific">Alistipes indistinctus YIT 12060</name>
    <dbReference type="NCBI Taxonomy" id="742725"/>
    <lineage>
        <taxon>Bacteria</taxon>
        <taxon>Pseudomonadati</taxon>
        <taxon>Bacteroidota</taxon>
        <taxon>Bacteroidia</taxon>
        <taxon>Bacteroidales</taxon>
        <taxon>Rikenellaceae</taxon>
        <taxon>Alistipes</taxon>
    </lineage>
</organism>
<dbReference type="InterPro" id="IPR036388">
    <property type="entry name" value="WH-like_DNA-bd_sf"/>
</dbReference>
<dbReference type="InterPro" id="IPR016032">
    <property type="entry name" value="Sig_transdc_resp-reg_C-effctor"/>
</dbReference>
<sequence length="137" mass="15695">MNGKEVLTANEYRMIETIATGRSDKEAAYYLNKAYSTFKNTKNKIFDKLGIPHNTSALVAWYYCIKSGAQLPEFIRTWDAKGIMAGIILLAFIPNEMIYQSETYREVRRGREIETICRRGRGREEARTISITSVIVS</sequence>
<dbReference type="STRING" id="742725.HMPREF9450_02068"/>
<dbReference type="AlphaFoldDB" id="G5H8Y2"/>
<name>G5H8Y2_9BACT</name>
<dbReference type="PATRIC" id="fig|742725.3.peg.2162"/>
<dbReference type="SMART" id="SM00421">
    <property type="entry name" value="HTH_LUXR"/>
    <property type="match status" value="1"/>
</dbReference>
<dbReference type="OrthoDB" id="9797341at2"/>
<protein>
    <recommendedName>
        <fullName evidence="1">HTH luxR-type domain-containing protein</fullName>
    </recommendedName>
</protein>
<evidence type="ECO:0000313" key="2">
    <source>
        <dbReference type="EMBL" id="EHB92019.1"/>
    </source>
</evidence>
<reference evidence="2 3" key="1">
    <citation type="submission" date="2011-08" db="EMBL/GenBank/DDBJ databases">
        <title>The Genome Sequence of Alistipes indistinctus YIT 12060.</title>
        <authorList>
            <consortium name="The Broad Institute Genome Sequencing Platform"/>
            <person name="Earl A."/>
            <person name="Ward D."/>
            <person name="Feldgarden M."/>
            <person name="Gevers D."/>
            <person name="Morotomi M."/>
            <person name="Young S.K."/>
            <person name="Zeng Q."/>
            <person name="Gargeya S."/>
            <person name="Fitzgerald M."/>
            <person name="Haas B."/>
            <person name="Abouelleil A."/>
            <person name="Alvarado L."/>
            <person name="Arachchi H.M."/>
            <person name="Berlin A."/>
            <person name="Brown A."/>
            <person name="Chapman S.B."/>
            <person name="Chen Z."/>
            <person name="Dunbar C."/>
            <person name="Freedman E."/>
            <person name="Gearin G."/>
            <person name="Gellesch M."/>
            <person name="Goldberg J."/>
            <person name="Griggs A."/>
            <person name="Gujja S."/>
            <person name="Heiman D."/>
            <person name="Howarth C."/>
            <person name="Larson L."/>
            <person name="Lui A."/>
            <person name="MacDonald P.J.P."/>
            <person name="Montmayeur A."/>
            <person name="Murphy C."/>
            <person name="Neiman D."/>
            <person name="Pearson M."/>
            <person name="Priest M."/>
            <person name="Roberts A."/>
            <person name="Saif S."/>
            <person name="Shea T."/>
            <person name="Shenoy N."/>
            <person name="Sisk P."/>
            <person name="Stolte C."/>
            <person name="Sykes S."/>
            <person name="Wortman J."/>
            <person name="Nusbaum C."/>
            <person name="Birren B."/>
        </authorList>
    </citation>
    <scope>NUCLEOTIDE SEQUENCE [LARGE SCALE GENOMIC DNA]</scope>
    <source>
        <strain evidence="2 3">YIT 12060</strain>
    </source>
</reference>
<dbReference type="GeneID" id="92814909"/>
<dbReference type="HOGENOM" id="CLU_1860988_0_0_10"/>
<evidence type="ECO:0000313" key="3">
    <source>
        <dbReference type="Proteomes" id="UP000006008"/>
    </source>
</evidence>
<dbReference type="GO" id="GO:0006355">
    <property type="term" value="P:regulation of DNA-templated transcription"/>
    <property type="evidence" value="ECO:0007669"/>
    <property type="project" value="InterPro"/>
</dbReference>
<dbReference type="EMBL" id="ADLD01000013">
    <property type="protein sequence ID" value="EHB92019.1"/>
    <property type="molecule type" value="Genomic_DNA"/>
</dbReference>
<evidence type="ECO:0000259" key="1">
    <source>
        <dbReference type="SMART" id="SM00421"/>
    </source>
</evidence>
<feature type="domain" description="HTH luxR-type" evidence="1">
    <location>
        <begin position="4"/>
        <end position="62"/>
    </location>
</feature>
<keyword evidence="3" id="KW-1185">Reference proteome</keyword>
<dbReference type="Proteomes" id="UP000006008">
    <property type="component" value="Unassembled WGS sequence"/>
</dbReference>
<dbReference type="Gene3D" id="1.10.10.10">
    <property type="entry name" value="Winged helix-like DNA-binding domain superfamily/Winged helix DNA-binding domain"/>
    <property type="match status" value="1"/>
</dbReference>
<dbReference type="GO" id="GO:0003677">
    <property type="term" value="F:DNA binding"/>
    <property type="evidence" value="ECO:0007669"/>
    <property type="project" value="InterPro"/>
</dbReference>
<dbReference type="RefSeq" id="WP_009134874.1">
    <property type="nucleotide sequence ID" value="NZ_CP102250.1"/>
</dbReference>
<gene>
    <name evidence="2" type="ORF">HMPREF9450_02068</name>
</gene>
<comment type="caution">
    <text evidence="2">The sequence shown here is derived from an EMBL/GenBank/DDBJ whole genome shotgun (WGS) entry which is preliminary data.</text>
</comment>
<dbReference type="SUPFAM" id="SSF46894">
    <property type="entry name" value="C-terminal effector domain of the bipartite response regulators"/>
    <property type="match status" value="1"/>
</dbReference>